<feature type="transmembrane region" description="Helical" evidence="1">
    <location>
        <begin position="151"/>
        <end position="174"/>
    </location>
</feature>
<keyword evidence="1" id="KW-0472">Membrane</keyword>
<keyword evidence="1" id="KW-0812">Transmembrane</keyword>
<sequence>MGDITYSATDTPSATSANRNKWFNWHAWLGFKLSILMFIICLTGTLATVSNEIDWLVNPMLRVQSMEEPINWQAMYDNFQQQYPEDTMVFLESPLYSNFASIGLVRTSEGTLRRVFFNPYSGEINGDLPWAASVQRMLRDLHRFLLFPVSFGAYLVSFFGVVLFASLVSALFVYKKWWRGFFKLRLNRGRRILFGDLHRVMGLWSLWFLLIISLTGTWYLVERVARATGNGFGSPVPMVEVDPESSTIDNEFVSVDVAVAAAKAVIPRLKVHYLNLPVRRTSRIQPYVISGQSDAFMVRPNANRVYINPLNGEVLEYVDVRDATISRRLMDSVDPLHFGNFAGIGFKLLYLIFGLITLAMTLTGIWMWLKRNKKRQEKNLAYKNMGWWKQTSIAIAVIGLSWGSYTIFSAMSLF</sequence>
<evidence type="ECO:0000313" key="2">
    <source>
        <dbReference type="EMBL" id="PCJ24648.1"/>
    </source>
</evidence>
<gene>
    <name evidence="2" type="ORF">COA96_08985</name>
</gene>
<reference evidence="3" key="1">
    <citation type="submission" date="2017-08" db="EMBL/GenBank/DDBJ databases">
        <title>A dynamic microbial community with high functional redundancy inhabits the cold, oxic subseafloor aquifer.</title>
        <authorList>
            <person name="Tully B.J."/>
            <person name="Wheat C.G."/>
            <person name="Glazer B.T."/>
            <person name="Huber J.A."/>
        </authorList>
    </citation>
    <scope>NUCLEOTIDE SEQUENCE [LARGE SCALE GENOMIC DNA]</scope>
</reference>
<keyword evidence="1" id="KW-1133">Transmembrane helix</keyword>
<dbReference type="AlphaFoldDB" id="A0A2A5B0N6"/>
<accession>A0A2A5B0N6</accession>
<evidence type="ECO:0000256" key="1">
    <source>
        <dbReference type="SAM" id="Phobius"/>
    </source>
</evidence>
<dbReference type="Proteomes" id="UP000218327">
    <property type="component" value="Unassembled WGS sequence"/>
</dbReference>
<dbReference type="InterPro" id="IPR005625">
    <property type="entry name" value="PepSY-ass_TM"/>
</dbReference>
<organism evidence="2 3">
    <name type="scientific">SAR86 cluster bacterium</name>
    <dbReference type="NCBI Taxonomy" id="2030880"/>
    <lineage>
        <taxon>Bacteria</taxon>
        <taxon>Pseudomonadati</taxon>
        <taxon>Pseudomonadota</taxon>
        <taxon>Gammaproteobacteria</taxon>
        <taxon>SAR86 cluster</taxon>
    </lineage>
</organism>
<dbReference type="PANTHER" id="PTHR34219">
    <property type="entry name" value="IRON-REGULATED INNER MEMBRANE PROTEIN-RELATED"/>
    <property type="match status" value="1"/>
</dbReference>
<evidence type="ECO:0000313" key="3">
    <source>
        <dbReference type="Proteomes" id="UP000218327"/>
    </source>
</evidence>
<dbReference type="EMBL" id="NVVJ01000024">
    <property type="protein sequence ID" value="PCJ24648.1"/>
    <property type="molecule type" value="Genomic_DNA"/>
</dbReference>
<feature type="transmembrane region" description="Helical" evidence="1">
    <location>
        <begin position="390"/>
        <end position="411"/>
    </location>
</feature>
<feature type="transmembrane region" description="Helical" evidence="1">
    <location>
        <begin position="29"/>
        <end position="50"/>
    </location>
</feature>
<dbReference type="PANTHER" id="PTHR34219:SF8">
    <property type="entry name" value="PEPSY DOMAIN-CONTAINING PROTEIN"/>
    <property type="match status" value="1"/>
</dbReference>
<protein>
    <recommendedName>
        <fullName evidence="4">Peptidase</fullName>
    </recommendedName>
</protein>
<proteinExistence type="predicted"/>
<evidence type="ECO:0008006" key="4">
    <source>
        <dbReference type="Google" id="ProtNLM"/>
    </source>
</evidence>
<name>A0A2A5B0N6_9GAMM</name>
<feature type="transmembrane region" description="Helical" evidence="1">
    <location>
        <begin position="348"/>
        <end position="369"/>
    </location>
</feature>
<feature type="transmembrane region" description="Helical" evidence="1">
    <location>
        <begin position="200"/>
        <end position="221"/>
    </location>
</feature>
<comment type="caution">
    <text evidence="2">The sequence shown here is derived from an EMBL/GenBank/DDBJ whole genome shotgun (WGS) entry which is preliminary data.</text>
</comment>
<dbReference type="Pfam" id="PF03929">
    <property type="entry name" value="PepSY_TM"/>
    <property type="match status" value="1"/>
</dbReference>